<proteinExistence type="predicted"/>
<accession>N1JRD3</accession>
<sequence length="412" mass="47825">MWINFSVTLAISWLILQVKCDDIPYSDMYLPDGINGFVCGLEFHSIDHVREVAKKGVEAFFYKKLPLIFPKTFEDTQLFNVKSDILLSWPILSSRNFYNRTQGKSRLIINTRGQIIGIVVISLEKPSHKISYNKCKPVRRSLEEDNEEQTLLNERWGLANPTFGYNCGSKFFPKSIVDKIFARNSSRFCKKRLSGKHKLSCLEKYSGDEFSGVDLYWYPMHQKLTYKCSSGPPGRFRVVFDISNGEFKGIIDVEERNKKCVTVWDVSSISSKNIYISSSTLDLDRFPDSYWPESCFGHMLKSKLIWLYLEFALKDLMSTFNGSNPNLPIGNQKLRHYWLLRPEETNKDSSHHVFAIDHDTQLNTYKLYHIKTRNLNINALKPCLKFSSDDIHRLQKHIADKLNPEESLSLDR</sequence>
<dbReference type="Gene3D" id="3.10.450.30">
    <property type="entry name" value="Microbial ribonucleases"/>
    <property type="match status" value="1"/>
</dbReference>
<dbReference type="EMBL" id="CAUH01008561">
    <property type="protein sequence ID" value="CCU83221.1"/>
    <property type="molecule type" value="Genomic_DNA"/>
</dbReference>
<keyword evidence="3" id="KW-1185">Reference proteome</keyword>
<evidence type="ECO:0000256" key="1">
    <source>
        <dbReference type="SAM" id="SignalP"/>
    </source>
</evidence>
<dbReference type="AlphaFoldDB" id="N1JRD3"/>
<dbReference type="OrthoDB" id="3604365at2759"/>
<dbReference type="HOGENOM" id="CLU_056748_1_0_1"/>
<organism evidence="2 3">
    <name type="scientific">Blumeria graminis f. sp. hordei (strain DH14)</name>
    <name type="common">Barley powdery mildew</name>
    <name type="synonym">Oidium monilioides f. sp. hordei</name>
    <dbReference type="NCBI Taxonomy" id="546991"/>
    <lineage>
        <taxon>Eukaryota</taxon>
        <taxon>Fungi</taxon>
        <taxon>Dikarya</taxon>
        <taxon>Ascomycota</taxon>
        <taxon>Pezizomycotina</taxon>
        <taxon>Leotiomycetes</taxon>
        <taxon>Erysiphales</taxon>
        <taxon>Erysiphaceae</taxon>
        <taxon>Blumeria</taxon>
        <taxon>Blumeria hordei</taxon>
    </lineage>
</organism>
<dbReference type="InParanoid" id="N1JRD3"/>
<evidence type="ECO:0000313" key="3">
    <source>
        <dbReference type="Proteomes" id="UP000015441"/>
    </source>
</evidence>
<protein>
    <submittedName>
        <fullName evidence="2">CSEP0270 putative effector protein</fullName>
    </submittedName>
</protein>
<evidence type="ECO:0000313" key="2">
    <source>
        <dbReference type="EMBL" id="CCU83221.1"/>
    </source>
</evidence>
<feature type="signal peptide" evidence="1">
    <location>
        <begin position="1"/>
        <end position="20"/>
    </location>
</feature>
<dbReference type="SMR" id="N1JRD3"/>
<name>N1JRD3_BLUG1</name>
<reference evidence="2 3" key="1">
    <citation type="journal article" date="2010" name="Science">
        <title>Genome expansion and gene loss in powdery mildew fungi reveal tradeoffs in extreme parasitism.</title>
        <authorList>
            <person name="Spanu P.D."/>
            <person name="Abbott J.C."/>
            <person name="Amselem J."/>
            <person name="Burgis T.A."/>
            <person name="Soanes D.M."/>
            <person name="Stueber K."/>
            <person name="Ver Loren van Themaat E."/>
            <person name="Brown J.K.M."/>
            <person name="Butcher S.A."/>
            <person name="Gurr S.J."/>
            <person name="Lebrun M.-H."/>
            <person name="Ridout C.J."/>
            <person name="Schulze-Lefert P."/>
            <person name="Talbot N.J."/>
            <person name="Ahmadinejad N."/>
            <person name="Ametz C."/>
            <person name="Barton G.R."/>
            <person name="Benjdia M."/>
            <person name="Bidzinski P."/>
            <person name="Bindschedler L.V."/>
            <person name="Both M."/>
            <person name="Brewer M.T."/>
            <person name="Cadle-Davidson L."/>
            <person name="Cadle-Davidson M.M."/>
            <person name="Collemare J."/>
            <person name="Cramer R."/>
            <person name="Frenkel O."/>
            <person name="Godfrey D."/>
            <person name="Harriman J."/>
            <person name="Hoede C."/>
            <person name="King B.C."/>
            <person name="Klages S."/>
            <person name="Kleemann J."/>
            <person name="Knoll D."/>
            <person name="Koti P.S."/>
            <person name="Kreplak J."/>
            <person name="Lopez-Ruiz F.J."/>
            <person name="Lu X."/>
            <person name="Maekawa T."/>
            <person name="Mahanil S."/>
            <person name="Micali C."/>
            <person name="Milgroom M.G."/>
            <person name="Montana G."/>
            <person name="Noir S."/>
            <person name="O'Connell R.J."/>
            <person name="Oberhaensli S."/>
            <person name="Parlange F."/>
            <person name="Pedersen C."/>
            <person name="Quesneville H."/>
            <person name="Reinhardt R."/>
            <person name="Rott M."/>
            <person name="Sacristan S."/>
            <person name="Schmidt S.M."/>
            <person name="Schoen M."/>
            <person name="Skamnioti P."/>
            <person name="Sommer H."/>
            <person name="Stephens A."/>
            <person name="Takahara H."/>
            <person name="Thordal-Christensen H."/>
            <person name="Vigouroux M."/>
            <person name="Wessling R."/>
            <person name="Wicker T."/>
            <person name="Panstruga R."/>
        </authorList>
    </citation>
    <scope>NUCLEOTIDE SEQUENCE [LARGE SCALE GENOMIC DNA]</scope>
    <source>
        <strain evidence="2">DH14</strain>
    </source>
</reference>
<comment type="caution">
    <text evidence="2">The sequence shown here is derived from an EMBL/GenBank/DDBJ whole genome shotgun (WGS) entry which is preliminary data.</text>
</comment>
<keyword evidence="1" id="KW-0732">Signal</keyword>
<feature type="chain" id="PRO_5004106914" evidence="1">
    <location>
        <begin position="21"/>
        <end position="412"/>
    </location>
</feature>
<dbReference type="Proteomes" id="UP000015441">
    <property type="component" value="Unassembled WGS sequence"/>
</dbReference>
<gene>
    <name evidence="2" type="ORF">BGHDH14_bgh06727</name>
</gene>